<sequence>MADNEVNHAANEAVENGVGHAAANGAVENGGDHAAAAALANGGGPDLAPAVAAANGGNHALAHPAAAVANGGGAMGNGGAVAPALRLRLIPDAALYQVLLRMPAAMVARFRAACRRWRDLTSTEAFRRDHHLHRSARPTSLFFYRLDHQAVPLDDGVVRVHLRAVDVHRRESFPVFRFAHHDPALPIVDPRVFRIEGSCDGILLLSNDARLYACNPCTRRWARLPPLHRLGDIVGFYARDLCGGREYRVLYHAGRDEEDCRYSILSFPEHGVRHIGRPTNLEAINFVLAGGICPSFEMPPIMVRDCLHWRPQVFQDNSYLLVFDTADELFRWIPPPRVLDHHGLIQVEGEQLLEINGMLAMIVVSPMSVGMWVLRDYMRQIWVFEYRFELPVGAIVDSHGYDEEAALSAAVFVVSEERNALVQCTHAMLQCDALATVLQTYQLAHNFTILSGYMLQESLLLHAFLPLRPSDVNEGDPPFFQGP</sequence>
<dbReference type="InterPro" id="IPR036047">
    <property type="entry name" value="F-box-like_dom_sf"/>
</dbReference>
<dbReference type="AlphaFoldDB" id="A0A0A9H2D6"/>
<evidence type="ECO:0000313" key="2">
    <source>
        <dbReference type="EMBL" id="JAE30932.1"/>
    </source>
</evidence>
<name>A0A0A9H2D6_ARUDO</name>
<organism evidence="2">
    <name type="scientific">Arundo donax</name>
    <name type="common">Giant reed</name>
    <name type="synonym">Donax arundinaceus</name>
    <dbReference type="NCBI Taxonomy" id="35708"/>
    <lineage>
        <taxon>Eukaryota</taxon>
        <taxon>Viridiplantae</taxon>
        <taxon>Streptophyta</taxon>
        <taxon>Embryophyta</taxon>
        <taxon>Tracheophyta</taxon>
        <taxon>Spermatophyta</taxon>
        <taxon>Magnoliopsida</taxon>
        <taxon>Liliopsida</taxon>
        <taxon>Poales</taxon>
        <taxon>Poaceae</taxon>
        <taxon>PACMAD clade</taxon>
        <taxon>Arundinoideae</taxon>
        <taxon>Arundineae</taxon>
        <taxon>Arundo</taxon>
    </lineage>
</organism>
<dbReference type="InterPro" id="IPR017451">
    <property type="entry name" value="F-box-assoc_interact_dom"/>
</dbReference>
<accession>A0A0A9H2D6</accession>
<dbReference type="InterPro" id="IPR050796">
    <property type="entry name" value="SCF_F-box_component"/>
</dbReference>
<protein>
    <recommendedName>
        <fullName evidence="1">F-box domain-containing protein</fullName>
    </recommendedName>
</protein>
<feature type="domain" description="F-box" evidence="1">
    <location>
        <begin position="84"/>
        <end position="129"/>
    </location>
</feature>
<evidence type="ECO:0000259" key="1">
    <source>
        <dbReference type="PROSITE" id="PS50181"/>
    </source>
</evidence>
<dbReference type="NCBIfam" id="TIGR01640">
    <property type="entry name" value="F_box_assoc_1"/>
    <property type="match status" value="1"/>
</dbReference>
<dbReference type="SUPFAM" id="SSF81383">
    <property type="entry name" value="F-box domain"/>
    <property type="match status" value="1"/>
</dbReference>
<reference evidence="2" key="2">
    <citation type="journal article" date="2015" name="Data Brief">
        <title>Shoot transcriptome of the giant reed, Arundo donax.</title>
        <authorList>
            <person name="Barrero R.A."/>
            <person name="Guerrero F.D."/>
            <person name="Moolhuijzen P."/>
            <person name="Goolsby J.A."/>
            <person name="Tidwell J."/>
            <person name="Bellgard S.E."/>
            <person name="Bellgard M.I."/>
        </authorList>
    </citation>
    <scope>NUCLEOTIDE SEQUENCE</scope>
    <source>
        <tissue evidence="2">Shoot tissue taken approximately 20 cm above the soil surface</tissue>
    </source>
</reference>
<dbReference type="EMBL" id="GBRH01166964">
    <property type="protein sequence ID" value="JAE30932.1"/>
    <property type="molecule type" value="Transcribed_RNA"/>
</dbReference>
<dbReference type="InterPro" id="IPR001810">
    <property type="entry name" value="F-box_dom"/>
</dbReference>
<proteinExistence type="predicted"/>
<dbReference type="PROSITE" id="PS50181">
    <property type="entry name" value="FBOX"/>
    <property type="match status" value="1"/>
</dbReference>
<reference evidence="2" key="1">
    <citation type="submission" date="2014-09" db="EMBL/GenBank/DDBJ databases">
        <authorList>
            <person name="Magalhaes I.L.F."/>
            <person name="Oliveira U."/>
            <person name="Santos F.R."/>
            <person name="Vidigal T.H.D.A."/>
            <person name="Brescovit A.D."/>
            <person name="Santos A.J."/>
        </authorList>
    </citation>
    <scope>NUCLEOTIDE SEQUENCE</scope>
    <source>
        <tissue evidence="2">Shoot tissue taken approximately 20 cm above the soil surface</tissue>
    </source>
</reference>
<dbReference type="PANTHER" id="PTHR31672">
    <property type="entry name" value="BNACNNG10540D PROTEIN"/>
    <property type="match status" value="1"/>
</dbReference>